<feature type="domain" description="NadR/Ttd14 AAA" evidence="1">
    <location>
        <begin position="3"/>
        <end position="97"/>
    </location>
</feature>
<evidence type="ECO:0000313" key="2">
    <source>
        <dbReference type="EMBL" id="KAH7012522.1"/>
    </source>
</evidence>
<reference evidence="2" key="1">
    <citation type="journal article" date="2021" name="Nat. Commun.">
        <title>Genetic determinants of endophytism in the Arabidopsis root mycobiome.</title>
        <authorList>
            <person name="Mesny F."/>
            <person name="Miyauchi S."/>
            <person name="Thiergart T."/>
            <person name="Pickel B."/>
            <person name="Atanasova L."/>
            <person name="Karlsson M."/>
            <person name="Huettel B."/>
            <person name="Barry K.W."/>
            <person name="Haridas S."/>
            <person name="Chen C."/>
            <person name="Bauer D."/>
            <person name="Andreopoulos W."/>
            <person name="Pangilinan J."/>
            <person name="LaButti K."/>
            <person name="Riley R."/>
            <person name="Lipzen A."/>
            <person name="Clum A."/>
            <person name="Drula E."/>
            <person name="Henrissat B."/>
            <person name="Kohler A."/>
            <person name="Grigoriev I.V."/>
            <person name="Martin F.M."/>
            <person name="Hacquard S."/>
        </authorList>
    </citation>
    <scope>NUCLEOTIDE SEQUENCE</scope>
    <source>
        <strain evidence="2">MPI-CAGE-CH-0230</strain>
    </source>
</reference>
<organism evidence="2 3">
    <name type="scientific">Microdochium trichocladiopsis</name>
    <dbReference type="NCBI Taxonomy" id="1682393"/>
    <lineage>
        <taxon>Eukaryota</taxon>
        <taxon>Fungi</taxon>
        <taxon>Dikarya</taxon>
        <taxon>Ascomycota</taxon>
        <taxon>Pezizomycotina</taxon>
        <taxon>Sordariomycetes</taxon>
        <taxon>Xylariomycetidae</taxon>
        <taxon>Xylariales</taxon>
        <taxon>Microdochiaceae</taxon>
        <taxon>Microdochium</taxon>
    </lineage>
</organism>
<evidence type="ECO:0000259" key="1">
    <source>
        <dbReference type="Pfam" id="PF13521"/>
    </source>
</evidence>
<dbReference type="Proteomes" id="UP000756346">
    <property type="component" value="Unassembled WGS sequence"/>
</dbReference>
<dbReference type="InterPro" id="IPR038727">
    <property type="entry name" value="NadR/Ttd14_AAA_dom"/>
</dbReference>
<gene>
    <name evidence="2" type="ORF">B0I36DRAFT_221697</name>
</gene>
<dbReference type="Pfam" id="PF13521">
    <property type="entry name" value="AAA_28"/>
    <property type="match status" value="1"/>
</dbReference>
<protein>
    <recommendedName>
        <fullName evidence="1">NadR/Ttd14 AAA domain-containing protein</fullName>
    </recommendedName>
</protein>
<name>A0A9P8XQZ1_9PEZI</name>
<dbReference type="AlphaFoldDB" id="A0A9P8XQZ1"/>
<dbReference type="GeneID" id="70178575"/>
<dbReference type="Gene3D" id="3.40.50.300">
    <property type="entry name" value="P-loop containing nucleotide triphosphate hydrolases"/>
    <property type="match status" value="1"/>
</dbReference>
<keyword evidence="3" id="KW-1185">Reference proteome</keyword>
<comment type="caution">
    <text evidence="2">The sequence shown here is derived from an EMBL/GenBank/DDBJ whole genome shotgun (WGS) entry which is preliminary data.</text>
</comment>
<feature type="non-terminal residue" evidence="2">
    <location>
        <position position="109"/>
    </location>
</feature>
<dbReference type="InterPro" id="IPR027417">
    <property type="entry name" value="P-loop_NTPase"/>
</dbReference>
<sequence>QTPPFFIPDRSAIDPIVYARQYIGSQASKDLISREDWELMYKRMACSLIIMCEANVDWPADDGVRLMPSTTEEWLLTQEVFGQMLKEVSLRFVVLPKDLMDIADRVAFV</sequence>
<dbReference type="EMBL" id="JAGTJQ010000014">
    <property type="protein sequence ID" value="KAH7012522.1"/>
    <property type="molecule type" value="Genomic_DNA"/>
</dbReference>
<feature type="non-terminal residue" evidence="2">
    <location>
        <position position="1"/>
    </location>
</feature>
<dbReference type="OrthoDB" id="6118920at2759"/>
<accession>A0A9P8XQZ1</accession>
<proteinExistence type="predicted"/>
<dbReference type="RefSeq" id="XP_046004787.1">
    <property type="nucleotide sequence ID" value="XM_046149029.1"/>
</dbReference>
<evidence type="ECO:0000313" key="3">
    <source>
        <dbReference type="Proteomes" id="UP000756346"/>
    </source>
</evidence>